<reference evidence="1 2" key="1">
    <citation type="journal article" date="2022" name="DNA Res.">
        <title>Chromosomal-level genome assembly of the orchid tree Bauhinia variegata (Leguminosae; Cercidoideae) supports the allotetraploid origin hypothesis of Bauhinia.</title>
        <authorList>
            <person name="Zhong Y."/>
            <person name="Chen Y."/>
            <person name="Zheng D."/>
            <person name="Pang J."/>
            <person name="Liu Y."/>
            <person name="Luo S."/>
            <person name="Meng S."/>
            <person name="Qian L."/>
            <person name="Wei D."/>
            <person name="Dai S."/>
            <person name="Zhou R."/>
        </authorList>
    </citation>
    <scope>NUCLEOTIDE SEQUENCE [LARGE SCALE GENOMIC DNA]</scope>
    <source>
        <strain evidence="1">BV-YZ2020</strain>
    </source>
</reference>
<organism evidence="1 2">
    <name type="scientific">Bauhinia variegata</name>
    <name type="common">Purple orchid tree</name>
    <name type="synonym">Phanera variegata</name>
    <dbReference type="NCBI Taxonomy" id="167791"/>
    <lineage>
        <taxon>Eukaryota</taxon>
        <taxon>Viridiplantae</taxon>
        <taxon>Streptophyta</taxon>
        <taxon>Embryophyta</taxon>
        <taxon>Tracheophyta</taxon>
        <taxon>Spermatophyta</taxon>
        <taxon>Magnoliopsida</taxon>
        <taxon>eudicotyledons</taxon>
        <taxon>Gunneridae</taxon>
        <taxon>Pentapetalae</taxon>
        <taxon>rosids</taxon>
        <taxon>fabids</taxon>
        <taxon>Fabales</taxon>
        <taxon>Fabaceae</taxon>
        <taxon>Cercidoideae</taxon>
        <taxon>Cercideae</taxon>
        <taxon>Bauhiniinae</taxon>
        <taxon>Bauhinia</taxon>
    </lineage>
</organism>
<dbReference type="Proteomes" id="UP000828941">
    <property type="component" value="Chromosome 8"/>
</dbReference>
<gene>
    <name evidence="1" type="ORF">L6164_019369</name>
</gene>
<evidence type="ECO:0000313" key="1">
    <source>
        <dbReference type="EMBL" id="KAI4326839.1"/>
    </source>
</evidence>
<dbReference type="EMBL" id="CM039433">
    <property type="protein sequence ID" value="KAI4326839.1"/>
    <property type="molecule type" value="Genomic_DNA"/>
</dbReference>
<proteinExistence type="predicted"/>
<evidence type="ECO:0000313" key="2">
    <source>
        <dbReference type="Proteomes" id="UP000828941"/>
    </source>
</evidence>
<accession>A0ACB9MTH7</accession>
<sequence length="102" mass="12339">MKLLEEEQMQKTAMEWLEQYLQFKQEIEKDKKKNKKEKDPLKPKHSMSAFYLFTNDRRAALLAAKNSVLEISKITAEEWKNMTEEPRRPYEEIAKQNKEKYV</sequence>
<comment type="caution">
    <text evidence="1">The sequence shown here is derived from an EMBL/GenBank/DDBJ whole genome shotgun (WGS) entry which is preliminary data.</text>
</comment>
<protein>
    <submittedName>
        <fullName evidence="1">Uncharacterized protein</fullName>
    </submittedName>
</protein>
<name>A0ACB9MTH7_BAUVA</name>
<keyword evidence="2" id="KW-1185">Reference proteome</keyword>